<keyword evidence="1" id="KW-0596">Phosphopantetheine</keyword>
<dbReference type="Gene3D" id="3.30.300.30">
    <property type="match status" value="1"/>
</dbReference>
<dbReference type="InterPro" id="IPR025110">
    <property type="entry name" value="AMP-bd_C"/>
</dbReference>
<evidence type="ECO:0000259" key="3">
    <source>
        <dbReference type="PROSITE" id="PS50075"/>
    </source>
</evidence>
<dbReference type="InterPro" id="IPR006162">
    <property type="entry name" value="Ppantetheine_attach_site"/>
</dbReference>
<dbReference type="SUPFAM" id="SSF47336">
    <property type="entry name" value="ACP-like"/>
    <property type="match status" value="1"/>
</dbReference>
<name>A0ABT0ZIE9_9ACTN</name>
<organism evidence="4 5">
    <name type="scientific">Streptomyces macrolidinus</name>
    <dbReference type="NCBI Taxonomy" id="2952607"/>
    <lineage>
        <taxon>Bacteria</taxon>
        <taxon>Bacillati</taxon>
        <taxon>Actinomycetota</taxon>
        <taxon>Actinomycetes</taxon>
        <taxon>Kitasatosporales</taxon>
        <taxon>Streptomycetaceae</taxon>
        <taxon>Streptomyces</taxon>
    </lineage>
</organism>
<protein>
    <submittedName>
        <fullName evidence="4">Non-ribosomal peptide synthetase</fullName>
    </submittedName>
</protein>
<dbReference type="RefSeq" id="WP_252426730.1">
    <property type="nucleotide sequence ID" value="NZ_JAMWMR010000021.1"/>
</dbReference>
<dbReference type="InterPro" id="IPR042099">
    <property type="entry name" value="ANL_N_sf"/>
</dbReference>
<dbReference type="Gene3D" id="1.10.1200.10">
    <property type="entry name" value="ACP-like"/>
    <property type="match status" value="1"/>
</dbReference>
<dbReference type="PROSITE" id="PS00455">
    <property type="entry name" value="AMP_BINDING"/>
    <property type="match status" value="1"/>
</dbReference>
<dbReference type="PANTHER" id="PTHR45527:SF1">
    <property type="entry name" value="FATTY ACID SYNTHASE"/>
    <property type="match status" value="1"/>
</dbReference>
<proteinExistence type="predicted"/>
<evidence type="ECO:0000313" key="5">
    <source>
        <dbReference type="Proteomes" id="UP001523219"/>
    </source>
</evidence>
<dbReference type="Proteomes" id="UP001523219">
    <property type="component" value="Unassembled WGS sequence"/>
</dbReference>
<dbReference type="InterPro" id="IPR009081">
    <property type="entry name" value="PP-bd_ACP"/>
</dbReference>
<dbReference type="InterPro" id="IPR020845">
    <property type="entry name" value="AMP-binding_CS"/>
</dbReference>
<dbReference type="Gene3D" id="3.40.50.12780">
    <property type="entry name" value="N-terminal domain of ligase-like"/>
    <property type="match status" value="1"/>
</dbReference>
<keyword evidence="2" id="KW-0597">Phosphoprotein</keyword>
<dbReference type="EMBL" id="JAMWMR010000021">
    <property type="protein sequence ID" value="MCN9243354.1"/>
    <property type="molecule type" value="Genomic_DNA"/>
</dbReference>
<dbReference type="Pfam" id="PF13193">
    <property type="entry name" value="AMP-binding_C"/>
    <property type="match status" value="1"/>
</dbReference>
<comment type="caution">
    <text evidence="4">The sequence shown here is derived from an EMBL/GenBank/DDBJ whole genome shotgun (WGS) entry which is preliminary data.</text>
</comment>
<gene>
    <name evidence="4" type="ORF">NGF19_21645</name>
</gene>
<dbReference type="Pfam" id="PF00550">
    <property type="entry name" value="PP-binding"/>
    <property type="match status" value="1"/>
</dbReference>
<accession>A0ABT0ZIE9</accession>
<keyword evidence="5" id="KW-1185">Reference proteome</keyword>
<evidence type="ECO:0000256" key="2">
    <source>
        <dbReference type="ARBA" id="ARBA00022553"/>
    </source>
</evidence>
<dbReference type="CDD" id="cd05930">
    <property type="entry name" value="A_NRPS"/>
    <property type="match status" value="1"/>
</dbReference>
<sequence length="595" mass="63765">MTRLQLRAISDQFDPPRLEQRVCDAVLEQAEQHPDRPAVICGGDTLSYGELVTSASTLARTVSRDGPHAGPRRIGILSHRTLATVTQALGVWLSGRSFVFLDPKAPEATARHIRSSSGVFAVLDPLTGRQRAYPRESADPMPVPVPDDEAYVLFTSGTSGRPKGVSVSQENLAVSNAARLAVYEGFGTPVFLLLSPFHFDSSVAGVWGTLAAGGTLVVAGEEERRSPEALVALVARHKVTHTLTVPSFYAELLHTVRENEPLARDLASLRLVVCAGESLSRSVIDQHFALLPAVSLGNEYGPTECTVWSTYRVYDKPAEPSIGRAVPGTTVHLLDQRLREVPQGAVGQIAISGRSVTRGYVADERETRTKFVDMATGTGPTVRVYLTGDLGRWSQQGELEFVGRLDNEVKIRGVRVHLETIEEALTAHPGINSAAVAHDPDTSTCYAFVVKEAGTAADAQVDAASVRRFVTETLGGAVVPDRILFTDSLPRSAHDKIDRAALLVTARTATAEAAPATAVGADDALARRVAQAWEQILGVPVREGESGTFFDLGGNSLTILKLTRALGKIAGRPVGVKQVYRCGTIPQQVDLLTRS</sequence>
<dbReference type="SUPFAM" id="SSF56801">
    <property type="entry name" value="Acetyl-CoA synthetase-like"/>
    <property type="match status" value="1"/>
</dbReference>
<evidence type="ECO:0000313" key="4">
    <source>
        <dbReference type="EMBL" id="MCN9243354.1"/>
    </source>
</evidence>
<dbReference type="InterPro" id="IPR045851">
    <property type="entry name" value="AMP-bd_C_sf"/>
</dbReference>
<evidence type="ECO:0000256" key="1">
    <source>
        <dbReference type="ARBA" id="ARBA00022450"/>
    </source>
</evidence>
<dbReference type="PANTHER" id="PTHR45527">
    <property type="entry name" value="NONRIBOSOMAL PEPTIDE SYNTHETASE"/>
    <property type="match status" value="1"/>
</dbReference>
<dbReference type="Pfam" id="PF00501">
    <property type="entry name" value="AMP-binding"/>
    <property type="match status" value="1"/>
</dbReference>
<feature type="domain" description="Carrier" evidence="3">
    <location>
        <begin position="520"/>
        <end position="595"/>
    </location>
</feature>
<dbReference type="PROSITE" id="PS50075">
    <property type="entry name" value="CARRIER"/>
    <property type="match status" value="1"/>
</dbReference>
<dbReference type="InterPro" id="IPR036736">
    <property type="entry name" value="ACP-like_sf"/>
</dbReference>
<reference evidence="4 5" key="1">
    <citation type="submission" date="2022-05" db="EMBL/GenBank/DDBJ databases">
        <title>Streptomyces sp. nov. RY43-2 isolated from soil of a peat swamp forest.</title>
        <authorList>
            <person name="Kanchanasin P."/>
            <person name="Tanasupawat S."/>
            <person name="Phongsopitanun W."/>
        </authorList>
    </citation>
    <scope>NUCLEOTIDE SEQUENCE [LARGE SCALE GENOMIC DNA]</scope>
    <source>
        <strain evidence="4 5">RY43-2</strain>
    </source>
</reference>
<dbReference type="InterPro" id="IPR000873">
    <property type="entry name" value="AMP-dep_synth/lig_dom"/>
</dbReference>
<dbReference type="PROSITE" id="PS00012">
    <property type="entry name" value="PHOSPHOPANTETHEINE"/>
    <property type="match status" value="1"/>
</dbReference>